<dbReference type="Proteomes" id="UP000269396">
    <property type="component" value="Unassembled WGS sequence"/>
</dbReference>
<dbReference type="PANTHER" id="PTHR33395">
    <property type="entry name" value="TRANSCRIPTASE, PUTATIVE-RELATED-RELATED"/>
    <property type="match status" value="1"/>
</dbReference>
<protein>
    <submittedName>
        <fullName evidence="1">Uncharacterized protein</fullName>
    </submittedName>
</protein>
<dbReference type="EMBL" id="UZAL01027228">
    <property type="protein sequence ID" value="VDP30498.1"/>
    <property type="molecule type" value="Genomic_DNA"/>
</dbReference>
<organism evidence="1 2">
    <name type="scientific">Schistosoma mattheei</name>
    <dbReference type="NCBI Taxonomy" id="31246"/>
    <lineage>
        <taxon>Eukaryota</taxon>
        <taxon>Metazoa</taxon>
        <taxon>Spiralia</taxon>
        <taxon>Lophotrochozoa</taxon>
        <taxon>Platyhelminthes</taxon>
        <taxon>Trematoda</taxon>
        <taxon>Digenea</taxon>
        <taxon>Strigeidida</taxon>
        <taxon>Schistosomatoidea</taxon>
        <taxon>Schistosomatidae</taxon>
        <taxon>Schistosoma</taxon>
    </lineage>
</organism>
<dbReference type="STRING" id="31246.A0A183NUM9"/>
<reference evidence="1 2" key="1">
    <citation type="submission" date="2018-11" db="EMBL/GenBank/DDBJ databases">
        <authorList>
            <consortium name="Pathogen Informatics"/>
        </authorList>
    </citation>
    <scope>NUCLEOTIDE SEQUENCE [LARGE SCALE GENOMIC DNA]</scope>
    <source>
        <strain>Denwood</strain>
        <strain evidence="2">Zambia</strain>
    </source>
</reference>
<proteinExistence type="predicted"/>
<gene>
    <name evidence="1" type="ORF">SMTD_LOCUS5815</name>
</gene>
<name>A0A183NUM9_9TREM</name>
<evidence type="ECO:0000313" key="1">
    <source>
        <dbReference type="EMBL" id="VDP30498.1"/>
    </source>
</evidence>
<accession>A0A183NUM9</accession>
<evidence type="ECO:0000313" key="2">
    <source>
        <dbReference type="Proteomes" id="UP000269396"/>
    </source>
</evidence>
<dbReference type="AlphaFoldDB" id="A0A183NUM9"/>
<keyword evidence="2" id="KW-1185">Reference proteome</keyword>
<sequence length="120" mass="13529">MIEEDQKMVEAMANNFGWAFTQEPFPDEEVDTNTKSTHLLLAVDFDRDNVLKALGTSETERSTGPDELDPKILRQTAQYIAVPLTVIFNMSLRRGELPTDWKNAIVTAIHKTGPRQLPSN</sequence>
<dbReference type="PANTHER" id="PTHR33395:SF22">
    <property type="entry name" value="REVERSE TRANSCRIPTASE DOMAIN-CONTAINING PROTEIN"/>
    <property type="match status" value="1"/>
</dbReference>